<dbReference type="Proteomes" id="UP001177769">
    <property type="component" value="Chromosome"/>
</dbReference>
<evidence type="ECO:0000256" key="1">
    <source>
        <dbReference type="ARBA" id="ARBA00022679"/>
    </source>
</evidence>
<organism evidence="7 8">
    <name type="scientific">Paucibacter sediminis</name>
    <dbReference type="NCBI Taxonomy" id="3019553"/>
    <lineage>
        <taxon>Bacteria</taxon>
        <taxon>Pseudomonadati</taxon>
        <taxon>Pseudomonadota</taxon>
        <taxon>Betaproteobacteria</taxon>
        <taxon>Burkholderiales</taxon>
        <taxon>Sphaerotilaceae</taxon>
        <taxon>Roseateles</taxon>
    </lineage>
</organism>
<dbReference type="InterPro" id="IPR011990">
    <property type="entry name" value="TPR-like_helical_dom_sf"/>
</dbReference>
<evidence type="ECO:0000256" key="4">
    <source>
        <dbReference type="ARBA" id="ARBA00022840"/>
    </source>
</evidence>
<dbReference type="InterPro" id="IPR008271">
    <property type="entry name" value="Ser/Thr_kinase_AS"/>
</dbReference>
<dbReference type="PANTHER" id="PTHR43289">
    <property type="entry name" value="MITOGEN-ACTIVATED PROTEIN KINASE KINASE KINASE 20-RELATED"/>
    <property type="match status" value="1"/>
</dbReference>
<evidence type="ECO:0000313" key="8">
    <source>
        <dbReference type="Proteomes" id="UP001177769"/>
    </source>
</evidence>
<evidence type="ECO:0000256" key="5">
    <source>
        <dbReference type="PROSITE-ProRule" id="PRU10141"/>
    </source>
</evidence>
<evidence type="ECO:0000313" key="7">
    <source>
        <dbReference type="EMBL" id="WIT13734.1"/>
    </source>
</evidence>
<dbReference type="InterPro" id="IPR011009">
    <property type="entry name" value="Kinase-like_dom_sf"/>
</dbReference>
<feature type="domain" description="Protein kinase" evidence="6">
    <location>
        <begin position="92"/>
        <end position="375"/>
    </location>
</feature>
<keyword evidence="3 7" id="KW-0418">Kinase</keyword>
<feature type="binding site" evidence="5">
    <location>
        <position position="123"/>
    </location>
    <ligand>
        <name>ATP</name>
        <dbReference type="ChEBI" id="CHEBI:30616"/>
    </ligand>
</feature>
<dbReference type="CDD" id="cd14014">
    <property type="entry name" value="STKc_PknB_like"/>
    <property type="match status" value="1"/>
</dbReference>
<proteinExistence type="predicted"/>
<dbReference type="InterPro" id="IPR000719">
    <property type="entry name" value="Prot_kinase_dom"/>
</dbReference>
<keyword evidence="2 5" id="KW-0547">Nucleotide-binding</keyword>
<dbReference type="PANTHER" id="PTHR43289:SF34">
    <property type="entry name" value="SERINE_THREONINE-PROTEIN KINASE YBDM-RELATED"/>
    <property type="match status" value="1"/>
</dbReference>
<evidence type="ECO:0000256" key="2">
    <source>
        <dbReference type="ARBA" id="ARBA00022741"/>
    </source>
</evidence>
<evidence type="ECO:0000256" key="3">
    <source>
        <dbReference type="ARBA" id="ARBA00022777"/>
    </source>
</evidence>
<keyword evidence="8" id="KW-1185">Reference proteome</keyword>
<keyword evidence="4 5" id="KW-0067">ATP-binding</keyword>
<dbReference type="Gene3D" id="3.30.200.20">
    <property type="entry name" value="Phosphorylase Kinase, domain 1"/>
    <property type="match status" value="1"/>
</dbReference>
<name>A0AA95NG91_9BURK</name>
<dbReference type="SMART" id="SM00220">
    <property type="entry name" value="S_TKc"/>
    <property type="match status" value="1"/>
</dbReference>
<dbReference type="Gene3D" id="1.10.510.10">
    <property type="entry name" value="Transferase(Phosphotransferase) domain 1"/>
    <property type="match status" value="1"/>
</dbReference>
<sequence length="905" mass="98872">MSATPAPRREIDKSRWPELSPLLDELLDLEEPAARAARLAQLRAQDLALAEDLEELLARDAAMARAPVLDSPVLAQLAQLPTLKPGQQLGPYALEREIGQGGMGTVWLARRTDGRYEGQVAVKFLTSGLLGRGDSGRFAREGQILGRLAHPHIARLLDAGVAQDAGPPYLVLEYIDGQPIDRFCEQQALDVRARVTLFLDVLAAVAHAHNRLILHRDLKPSNILVNQAGEVKLLDFGIAKLLGDATQPAAATELTQQAGRAFTPQYAAPEQVQGGDVTTATDVYALGVLLYLLLSGQHPTAGAIANDDSPLARMKAVLEVEPRRLSEQARSTLDARRARELRGDLDTIVARALKKAPAERYANAEAMAADLKHWLAHEPIQARPDSAGYRIAKFVRRHRIGVAAGTLAGLAVATGAGVALWKAREAHQQRVQAESLIEFMLGDLRKKLEPVGRLDVLDAVGEKALDYYAQQDLGRTDADSLGRRSRALHLMGEVALKQRKFEPAAQLFAQAADSTGELLGRDPDNPQRIFDHAQSLYWLGDIAWQRRHMDAARTQFDAYLNLANRLHGIDPANPKWRQEQAFARWNIGVLLVRGGQPRQGLDALLEAKADWVALMRQDASVANDLIRTLGWLAEAQEVLGQFTNALQTNQEKLAAIRGLPELDRHRESQQLLHATQVAMSRLYLSVGRPDEAVDAAKQAWDGYRSLAALDSSNVEASENLALAGLQLAEVWLATGHGGPARALAQELSASVLQLRQASGPMPARRTTLAARWLTLRVQLSNDAELAAQRNALSQFLQERSPLAADSKQLWAFASAELALGDAFARGAAPGDAALHWERAYKISRQMVDPDGNAEPRVNCLTAHALLRLGRPQEARPFAENALSASYLHPMSLWLRERLQLAAAPP</sequence>
<gene>
    <name evidence="7" type="ORF">PFX98_08965</name>
</gene>
<dbReference type="Gene3D" id="1.25.40.10">
    <property type="entry name" value="Tetratricopeptide repeat domain"/>
    <property type="match status" value="2"/>
</dbReference>
<dbReference type="PROSITE" id="PS00107">
    <property type="entry name" value="PROTEIN_KINASE_ATP"/>
    <property type="match status" value="1"/>
</dbReference>
<dbReference type="PROSITE" id="PS50011">
    <property type="entry name" value="PROTEIN_KINASE_DOM"/>
    <property type="match status" value="1"/>
</dbReference>
<protein>
    <submittedName>
        <fullName evidence="7">Serine/threonine-protein kinase</fullName>
    </submittedName>
</protein>
<dbReference type="GO" id="GO:0005524">
    <property type="term" value="F:ATP binding"/>
    <property type="evidence" value="ECO:0007669"/>
    <property type="project" value="UniProtKB-UniRule"/>
</dbReference>
<dbReference type="RefSeq" id="WP_285234854.1">
    <property type="nucleotide sequence ID" value="NZ_CP116346.1"/>
</dbReference>
<dbReference type="InterPro" id="IPR017441">
    <property type="entry name" value="Protein_kinase_ATP_BS"/>
</dbReference>
<dbReference type="AlphaFoldDB" id="A0AA95NG91"/>
<dbReference type="SUPFAM" id="SSF48452">
    <property type="entry name" value="TPR-like"/>
    <property type="match status" value="1"/>
</dbReference>
<keyword evidence="1" id="KW-0808">Transferase</keyword>
<dbReference type="SUPFAM" id="SSF56112">
    <property type="entry name" value="Protein kinase-like (PK-like)"/>
    <property type="match status" value="1"/>
</dbReference>
<dbReference type="Pfam" id="PF00069">
    <property type="entry name" value="Pkinase"/>
    <property type="match status" value="1"/>
</dbReference>
<dbReference type="EMBL" id="CP116346">
    <property type="protein sequence ID" value="WIT13734.1"/>
    <property type="molecule type" value="Genomic_DNA"/>
</dbReference>
<dbReference type="PROSITE" id="PS00108">
    <property type="entry name" value="PROTEIN_KINASE_ST"/>
    <property type="match status" value="1"/>
</dbReference>
<dbReference type="KEGG" id="pais:PFX98_08965"/>
<evidence type="ECO:0000259" key="6">
    <source>
        <dbReference type="PROSITE" id="PS50011"/>
    </source>
</evidence>
<reference evidence="7" key="1">
    <citation type="submission" date="2023-01" db="EMBL/GenBank/DDBJ databases">
        <title>Whole genome sequence of Paucibacter sp. S2-9 isolated from pond sediment.</title>
        <authorList>
            <person name="Jung J.Y."/>
        </authorList>
    </citation>
    <scope>NUCLEOTIDE SEQUENCE</scope>
    <source>
        <strain evidence="7">S2-9</strain>
    </source>
</reference>
<accession>A0AA95NG91</accession>
<dbReference type="GO" id="GO:0004674">
    <property type="term" value="F:protein serine/threonine kinase activity"/>
    <property type="evidence" value="ECO:0007669"/>
    <property type="project" value="TreeGrafter"/>
</dbReference>